<dbReference type="PROSITE" id="PS00211">
    <property type="entry name" value="ABC_TRANSPORTER_1"/>
    <property type="match status" value="1"/>
</dbReference>
<dbReference type="InterPro" id="IPR050603">
    <property type="entry name" value="MYST_HAT"/>
</dbReference>
<feature type="domain" description="MYST-type HAT" evidence="42">
    <location>
        <begin position="739"/>
        <end position="1016"/>
    </location>
</feature>
<keyword evidence="13" id="KW-0227">DNA damage</keyword>
<keyword evidence="18 40" id="KW-1133">Transmembrane helix</keyword>
<evidence type="ECO:0000256" key="37">
    <source>
        <dbReference type="ARBA" id="ARBA00081819"/>
    </source>
</evidence>
<feature type="region of interest" description="Disordered" evidence="39">
    <location>
        <begin position="493"/>
        <end position="519"/>
    </location>
</feature>
<dbReference type="GO" id="GO:0003682">
    <property type="term" value="F:chromatin binding"/>
    <property type="evidence" value="ECO:0007669"/>
    <property type="project" value="UniProtKB-ARBA"/>
</dbReference>
<evidence type="ECO:0000256" key="36">
    <source>
        <dbReference type="ARBA" id="ARBA00078969"/>
    </source>
</evidence>
<dbReference type="InterPro" id="IPR025995">
    <property type="entry name" value="Tudor-knot"/>
</dbReference>
<evidence type="ECO:0000256" key="8">
    <source>
        <dbReference type="ARBA" id="ARBA00022475"/>
    </source>
</evidence>
<keyword evidence="7" id="KW-0813">Transport</keyword>
<feature type="region of interest" description="Disordered" evidence="39">
    <location>
        <begin position="649"/>
        <end position="681"/>
    </location>
</feature>
<keyword evidence="23" id="KW-0234">DNA repair</keyword>
<dbReference type="InterPro" id="IPR036388">
    <property type="entry name" value="WH-like_DNA-bd_sf"/>
</dbReference>
<dbReference type="Pfam" id="PF00005">
    <property type="entry name" value="ABC_tran"/>
    <property type="match status" value="1"/>
</dbReference>
<evidence type="ECO:0000313" key="44">
    <source>
        <dbReference type="Proteomes" id="UP001331515"/>
    </source>
</evidence>
<dbReference type="GO" id="GO:0012505">
    <property type="term" value="C:endomembrane system"/>
    <property type="evidence" value="ECO:0007669"/>
    <property type="project" value="UniProtKB-SubCell"/>
</dbReference>
<dbReference type="GO" id="GO:0033344">
    <property type="term" value="P:cholesterol efflux"/>
    <property type="evidence" value="ECO:0007669"/>
    <property type="project" value="UniProtKB-ARBA"/>
</dbReference>
<evidence type="ECO:0000256" key="30">
    <source>
        <dbReference type="ARBA" id="ARBA00073520"/>
    </source>
</evidence>
<dbReference type="GO" id="GO:1901701">
    <property type="term" value="P:cellular response to oxygen-containing compound"/>
    <property type="evidence" value="ECO:0007669"/>
    <property type="project" value="UniProtKB-ARBA"/>
</dbReference>
<feature type="compositionally biased region" description="Polar residues" evidence="39">
    <location>
        <begin position="655"/>
        <end position="664"/>
    </location>
</feature>
<dbReference type="EMBL" id="JAURVH010001525">
    <property type="protein sequence ID" value="KAK5917872.1"/>
    <property type="molecule type" value="Genomic_DNA"/>
</dbReference>
<evidence type="ECO:0000256" key="34">
    <source>
        <dbReference type="ARBA" id="ARBA00077013"/>
    </source>
</evidence>
<dbReference type="Pfam" id="PF01853">
    <property type="entry name" value="MOZ_SAS"/>
    <property type="match status" value="1"/>
</dbReference>
<evidence type="ECO:0000256" key="26">
    <source>
        <dbReference type="ARBA" id="ARBA00047411"/>
    </source>
</evidence>
<evidence type="ECO:0000256" key="23">
    <source>
        <dbReference type="ARBA" id="ARBA00023204"/>
    </source>
</evidence>
<comment type="catalytic activity">
    <reaction evidence="27">
        <text>2-hydroxyisobutanoyl-CoA + L-lysyl-[protein] = N(6)-(2-hydroxyisobutanoyl)-L-lysyl-[protein] + CoA + H(+)</text>
        <dbReference type="Rhea" id="RHEA:24180"/>
        <dbReference type="Rhea" id="RHEA-COMP:9752"/>
        <dbReference type="Rhea" id="RHEA-COMP:15921"/>
        <dbReference type="ChEBI" id="CHEBI:15378"/>
        <dbReference type="ChEBI" id="CHEBI:29969"/>
        <dbReference type="ChEBI" id="CHEBI:57287"/>
        <dbReference type="ChEBI" id="CHEBI:131780"/>
        <dbReference type="ChEBI" id="CHEBI:144968"/>
    </reaction>
    <physiologicalReaction direction="left-to-right" evidence="27">
        <dbReference type="Rhea" id="RHEA:24181"/>
    </physiologicalReaction>
</comment>
<evidence type="ECO:0000256" key="1">
    <source>
        <dbReference type="ARBA" id="ARBA00004123"/>
    </source>
</evidence>
<evidence type="ECO:0000256" key="24">
    <source>
        <dbReference type="ARBA" id="ARBA00023242"/>
    </source>
</evidence>
<keyword evidence="21 40" id="KW-0472">Membrane</keyword>
<evidence type="ECO:0000256" key="12">
    <source>
        <dbReference type="ARBA" id="ARBA00022741"/>
    </source>
</evidence>
<proteinExistence type="inferred from homology"/>
<dbReference type="InterPro" id="IPR043926">
    <property type="entry name" value="ABCG_dom"/>
</dbReference>
<evidence type="ECO:0000256" key="40">
    <source>
        <dbReference type="SAM" id="Phobius"/>
    </source>
</evidence>
<dbReference type="GO" id="GO:0046972">
    <property type="term" value="F:histone H4K16 acetyltransferase activity"/>
    <property type="evidence" value="ECO:0007669"/>
    <property type="project" value="TreeGrafter"/>
</dbReference>
<keyword evidence="44" id="KW-1185">Reference proteome</keyword>
<evidence type="ECO:0000256" key="18">
    <source>
        <dbReference type="ARBA" id="ARBA00022989"/>
    </source>
</evidence>
<feature type="region of interest" description="Disordered" evidence="39">
    <location>
        <begin position="699"/>
        <end position="729"/>
    </location>
</feature>
<gene>
    <name evidence="43" type="ORF">CgunFtcFv8_002683</name>
</gene>
<dbReference type="InterPro" id="IPR017871">
    <property type="entry name" value="ABC_transporter-like_CS"/>
</dbReference>
<comment type="catalytic activity">
    <reaction evidence="29">
        <text>L-lysyl-[histone] + acetyl-CoA = N(6)-acetyl-L-lysyl-[histone] + CoA + H(+)</text>
        <dbReference type="Rhea" id="RHEA:21992"/>
        <dbReference type="Rhea" id="RHEA-COMP:9845"/>
        <dbReference type="Rhea" id="RHEA-COMP:11338"/>
        <dbReference type="ChEBI" id="CHEBI:15378"/>
        <dbReference type="ChEBI" id="CHEBI:29969"/>
        <dbReference type="ChEBI" id="CHEBI:57287"/>
        <dbReference type="ChEBI" id="CHEBI:57288"/>
        <dbReference type="ChEBI" id="CHEBI:61930"/>
        <dbReference type="EC" id="2.3.1.48"/>
    </reaction>
    <physiologicalReaction direction="left-to-right" evidence="29">
        <dbReference type="Rhea" id="RHEA:21993"/>
    </physiologicalReaction>
</comment>
<keyword evidence="19" id="KW-0007">Acetylation</keyword>
<evidence type="ECO:0000256" key="32">
    <source>
        <dbReference type="ARBA" id="ARBA00076154"/>
    </source>
</evidence>
<dbReference type="GO" id="GO:0005524">
    <property type="term" value="F:ATP binding"/>
    <property type="evidence" value="ECO:0007669"/>
    <property type="project" value="UniProtKB-KW"/>
</dbReference>
<evidence type="ECO:0000256" key="19">
    <source>
        <dbReference type="ARBA" id="ARBA00022990"/>
    </source>
</evidence>
<dbReference type="FunFam" id="3.40.50.300:FF:000267">
    <property type="entry name" value="ATP-binding cassette, sub-family G (WHITE), member 1"/>
    <property type="match status" value="1"/>
</dbReference>
<dbReference type="GO" id="GO:0035267">
    <property type="term" value="C:NuA4 histone acetyltransferase complex"/>
    <property type="evidence" value="ECO:0007669"/>
    <property type="project" value="TreeGrafter"/>
</dbReference>
<evidence type="ECO:0000256" key="29">
    <source>
        <dbReference type="ARBA" id="ARBA00048940"/>
    </source>
</evidence>
<dbReference type="SUPFAM" id="SSF55729">
    <property type="entry name" value="Acyl-CoA N-acyltransferases (Nat)"/>
    <property type="match status" value="1"/>
</dbReference>
<dbReference type="GO" id="GO:0005886">
    <property type="term" value="C:plasma membrane"/>
    <property type="evidence" value="ECO:0007669"/>
    <property type="project" value="UniProtKB-SubCell"/>
</dbReference>
<comment type="catalytic activity">
    <reaction evidence="26">
        <text>(S)-lactoyl-CoA + L-lysyl-[protein] = N(6)-[(S)-lactoyl]-L-lysyl-[protein] + CoA + H(+)</text>
        <dbReference type="Rhea" id="RHEA:61996"/>
        <dbReference type="Rhea" id="RHEA-COMP:9752"/>
        <dbReference type="Rhea" id="RHEA-COMP:19466"/>
        <dbReference type="ChEBI" id="CHEBI:15378"/>
        <dbReference type="ChEBI" id="CHEBI:29969"/>
        <dbReference type="ChEBI" id="CHEBI:57287"/>
        <dbReference type="ChEBI" id="CHEBI:231527"/>
        <dbReference type="ChEBI" id="CHEBI:231528"/>
    </reaction>
    <physiologicalReaction direction="left-to-right" evidence="26">
        <dbReference type="Rhea" id="RHEA:61997"/>
    </physiologicalReaction>
</comment>
<dbReference type="Gene3D" id="3.40.630.30">
    <property type="match status" value="1"/>
</dbReference>
<dbReference type="PROSITE" id="PS51726">
    <property type="entry name" value="MYST_HAT"/>
    <property type="match status" value="1"/>
</dbReference>
<dbReference type="Pfam" id="PF19055">
    <property type="entry name" value="ABC2_membrane_7"/>
    <property type="match status" value="1"/>
</dbReference>
<dbReference type="Pfam" id="PF11717">
    <property type="entry name" value="Tudor-knot"/>
    <property type="match status" value="1"/>
</dbReference>
<evidence type="ECO:0000256" key="6">
    <source>
        <dbReference type="ARBA" id="ARBA00013184"/>
    </source>
</evidence>
<dbReference type="GO" id="GO:0016887">
    <property type="term" value="F:ATP hydrolysis activity"/>
    <property type="evidence" value="ECO:0007669"/>
    <property type="project" value="InterPro"/>
</dbReference>
<accession>A0AAN8HJQ1</accession>
<evidence type="ECO:0000256" key="9">
    <source>
        <dbReference type="ARBA" id="ARBA00022679"/>
    </source>
</evidence>
<keyword evidence="10 40" id="KW-0812">Transmembrane</keyword>
<evidence type="ECO:0000256" key="31">
    <source>
        <dbReference type="ARBA" id="ARBA00075576"/>
    </source>
</evidence>
<evidence type="ECO:0000256" key="2">
    <source>
        <dbReference type="ARBA" id="ARBA00004127"/>
    </source>
</evidence>
<feature type="transmembrane region" description="Helical" evidence="40">
    <location>
        <begin position="401"/>
        <end position="418"/>
    </location>
</feature>
<dbReference type="FunFam" id="3.40.630.30:FF:000002">
    <property type="entry name" value="Histone acetyltransferase"/>
    <property type="match status" value="1"/>
</dbReference>
<dbReference type="InterPro" id="IPR016181">
    <property type="entry name" value="Acyl_CoA_acyltransferase"/>
</dbReference>
<feature type="active site" description="Proton donor/acceptor" evidence="38">
    <location>
        <position position="915"/>
    </location>
</feature>
<dbReference type="SMART" id="SM00298">
    <property type="entry name" value="CHROMO"/>
    <property type="match status" value="1"/>
</dbReference>
<keyword evidence="12" id="KW-0547">Nucleotide-binding</keyword>
<dbReference type="FunFam" id="2.30.30.140:FF:000013">
    <property type="entry name" value="Histone acetyltransferase"/>
    <property type="match status" value="1"/>
</dbReference>
<dbReference type="GO" id="GO:0140359">
    <property type="term" value="F:ABC-type transporter activity"/>
    <property type="evidence" value="ECO:0007669"/>
    <property type="project" value="InterPro"/>
</dbReference>
<dbReference type="FunFam" id="1.10.10.10:FF:000022">
    <property type="entry name" value="Histone acetyltransferase"/>
    <property type="match status" value="1"/>
</dbReference>
<evidence type="ECO:0000313" key="43">
    <source>
        <dbReference type="EMBL" id="KAK5917872.1"/>
    </source>
</evidence>
<evidence type="ECO:0000256" key="21">
    <source>
        <dbReference type="ARBA" id="ARBA00023136"/>
    </source>
</evidence>
<feature type="domain" description="ABC transporter" evidence="41">
    <location>
        <begin position="67"/>
        <end position="307"/>
    </location>
</feature>
<comment type="similarity">
    <text evidence="5">Belongs to the MYST (SAS/MOZ) family.</text>
</comment>
<evidence type="ECO:0000259" key="42">
    <source>
        <dbReference type="PROSITE" id="PS51726"/>
    </source>
</evidence>
<dbReference type="InterPro" id="IPR003593">
    <property type="entry name" value="AAA+_ATPase"/>
</dbReference>
<evidence type="ECO:0000256" key="15">
    <source>
        <dbReference type="ARBA" id="ARBA00022833"/>
    </source>
</evidence>
<dbReference type="InterPro" id="IPR013087">
    <property type="entry name" value="Znf_C2H2_type"/>
</dbReference>
<evidence type="ECO:0000256" key="38">
    <source>
        <dbReference type="PIRSR" id="PIRSR602717-51"/>
    </source>
</evidence>
<dbReference type="EC" id="2.3.1.48" evidence="6"/>
<dbReference type="GO" id="GO:0000724">
    <property type="term" value="P:double-strand break repair via homologous recombination"/>
    <property type="evidence" value="ECO:0007669"/>
    <property type="project" value="TreeGrafter"/>
</dbReference>
<dbReference type="CDD" id="cd04301">
    <property type="entry name" value="NAT_SF"/>
    <property type="match status" value="1"/>
</dbReference>
<keyword evidence="8" id="KW-1003">Cell membrane</keyword>
<dbReference type="SUPFAM" id="SSF54160">
    <property type="entry name" value="Chromo domain-like"/>
    <property type="match status" value="1"/>
</dbReference>
<dbReference type="Proteomes" id="UP001331515">
    <property type="component" value="Unassembled WGS sequence"/>
</dbReference>
<dbReference type="Gene3D" id="1.10.10.10">
    <property type="entry name" value="Winged helix-like DNA-binding domain superfamily/Winged helix DNA-binding domain"/>
    <property type="match status" value="1"/>
</dbReference>
<dbReference type="PROSITE" id="PS50893">
    <property type="entry name" value="ABC_TRANSPORTER_2"/>
    <property type="match status" value="1"/>
</dbReference>
<evidence type="ECO:0000256" key="5">
    <source>
        <dbReference type="ARBA" id="ARBA00010107"/>
    </source>
</evidence>
<evidence type="ECO:0000256" key="27">
    <source>
        <dbReference type="ARBA" id="ARBA00047557"/>
    </source>
</evidence>
<evidence type="ECO:0000256" key="11">
    <source>
        <dbReference type="ARBA" id="ARBA00022723"/>
    </source>
</evidence>
<evidence type="ECO:0000256" key="25">
    <source>
        <dbReference type="ARBA" id="ARBA00023315"/>
    </source>
</evidence>
<keyword evidence="20" id="KW-0805">Transcription regulation</keyword>
<dbReference type="PANTHER" id="PTHR10615">
    <property type="entry name" value="HISTONE ACETYLTRANSFERASE"/>
    <property type="match status" value="1"/>
</dbReference>
<dbReference type="InterPro" id="IPR000953">
    <property type="entry name" value="Chromo/chromo_shadow_dom"/>
</dbReference>
<keyword evidence="25" id="KW-0012">Acyltransferase</keyword>
<protein>
    <recommendedName>
        <fullName evidence="30">Histone acetyltransferase KAT5</fullName>
        <ecNumber evidence="6">2.3.1.48</ecNumber>
    </recommendedName>
    <alternativeName>
        <fullName evidence="31">60 kDa Tat-interactive protein</fullName>
    </alternativeName>
    <alternativeName>
        <fullName evidence="35">Histone acetyltransferase HTATIP</fullName>
    </alternativeName>
    <alternativeName>
        <fullName evidence="37">Lysine acetyltransferase 5</fullName>
    </alternativeName>
    <alternativeName>
        <fullName evidence="33">Protein 2-hydroxyisobutyryltransferase KAT5</fullName>
    </alternativeName>
    <alternativeName>
        <fullName evidence="32">Protein acetyltransferase KAT5</fullName>
    </alternativeName>
    <alternativeName>
        <fullName evidence="36">Protein crotonyltransferase KAT5</fullName>
    </alternativeName>
    <alternativeName>
        <fullName evidence="34">Protein lactyltransferase KAT5</fullName>
    </alternativeName>
</protein>
<keyword evidence="24" id="KW-0539">Nucleus</keyword>
<evidence type="ECO:0000256" key="16">
    <source>
        <dbReference type="ARBA" id="ARBA00022840"/>
    </source>
</evidence>
<organism evidence="43 44">
    <name type="scientific">Champsocephalus gunnari</name>
    <name type="common">Mackerel icefish</name>
    <dbReference type="NCBI Taxonomy" id="52237"/>
    <lineage>
        <taxon>Eukaryota</taxon>
        <taxon>Metazoa</taxon>
        <taxon>Chordata</taxon>
        <taxon>Craniata</taxon>
        <taxon>Vertebrata</taxon>
        <taxon>Euteleostomi</taxon>
        <taxon>Actinopterygii</taxon>
        <taxon>Neopterygii</taxon>
        <taxon>Teleostei</taxon>
        <taxon>Neoteleostei</taxon>
        <taxon>Acanthomorphata</taxon>
        <taxon>Eupercaria</taxon>
        <taxon>Perciformes</taxon>
        <taxon>Notothenioidei</taxon>
        <taxon>Channichthyidae</taxon>
        <taxon>Champsocephalus</taxon>
    </lineage>
</organism>
<dbReference type="CDD" id="cd03213">
    <property type="entry name" value="ABCG_EPDR"/>
    <property type="match status" value="1"/>
</dbReference>
<keyword evidence="11" id="KW-0479">Metal-binding</keyword>
<dbReference type="Gene3D" id="3.40.50.300">
    <property type="entry name" value="P-loop containing nucleotide triphosphate hydrolases"/>
    <property type="match status" value="1"/>
</dbReference>
<evidence type="ECO:0000256" key="10">
    <source>
        <dbReference type="ARBA" id="ARBA00022692"/>
    </source>
</evidence>
<dbReference type="SMART" id="SM00382">
    <property type="entry name" value="AAA"/>
    <property type="match status" value="1"/>
</dbReference>
<evidence type="ECO:0000256" key="13">
    <source>
        <dbReference type="ARBA" id="ARBA00022763"/>
    </source>
</evidence>
<dbReference type="GO" id="GO:0008270">
    <property type="term" value="F:zinc ion binding"/>
    <property type="evidence" value="ECO:0007669"/>
    <property type="project" value="UniProtKB-KW"/>
</dbReference>
<evidence type="ECO:0000256" key="17">
    <source>
        <dbReference type="ARBA" id="ARBA00022967"/>
    </source>
</evidence>
<evidence type="ECO:0000256" key="14">
    <source>
        <dbReference type="ARBA" id="ARBA00022771"/>
    </source>
</evidence>
<keyword evidence="22" id="KW-0804">Transcription</keyword>
<sequence length="1025" mass="115633">MFVFLAAFIMAERTLDPVPVSIPMEETKIPSGAPSEAPLLIHLKKVENHITEAQRFSHLPRRSAVDLEFNELSYTIREGPWWRRRGYKALLKCLSGRFRNKELIGIMGPSGAGKSTLMNILAGYRETGMKGEIKVNGRPRDLRTFRKMSCYIMQDDMLLPHLTVREAMMVSANLKLNESMQVKKELVDEILTALGLQECAQTRTNAISGGQCKRLAIALELVNNPPVMFFDEPTSGLDSSSCYQVVSLMKSLALGGRTIICTIHQPSAKLFEMFDKLYILSQGQCIYKGTVPYLIPYLKSLGLHCPTYHNPADFIIEVASGEYGDLNSILFEAVQGGLCSDQSKKNSGDKSDSSCPSTCPSETGTLEKHSFATSTFTQFCILFKRTFITICRDTVLTHLRVMSHIFIGVLIGLLYLKIGNDASKVFNNTGFLFFSMLFLMFAALMPTILTSLAEILSVKEVSSRKLYYVHYIDFNKRLDEWVTGDRLDMKKLQFPKKEAKTPTKNGLPGSRPGSPERDVRKSLELNAQTASAPSRGKTLPTPLSAHNELHATPEINNHDIKKEEPDPVVQITPRSDLTNNVSKCLSGVCTGLVKPHFNNNFPKSFKKRKVEAVPVATQVPPATPVPSPQSSAEASQASVFPAVRETFKSREDNESIASLTTNGTARRLIPPQPGRKRKANCGGADEMIKVLQYNNNNPQSASVFLPPPEDSQDSSDGVPTAPRMTGSLVSDRSHDDIVTRMKNIECIELGRHRLKPWYFSPYPQELTTLPILYLCEFCLKYLKSLKCLQRHLTKCHLRHPPGNEIYRKGTISFFEIDGRKNKNYSQNLCLLAKCFLDHKTLYYDTDPFLFYVMTEYDSKGFHIVGYYSKEKESTEDYNVACILTLPPYQRRGYGKLLIEFSYELSKVEGKTGTPEKPLSDLGLLSYRSYWSQTILEILMELKPDNGERPQITINEISEITSVKKEDVISTLQYLNLINYYKGQYILTLSEDIVDGHERAMQKRHLRIDSKCLHFTPKDWSKRGKW</sequence>
<dbReference type="Gene3D" id="2.30.30.140">
    <property type="match status" value="1"/>
</dbReference>
<keyword evidence="17" id="KW-1278">Translocase</keyword>
<dbReference type="InterPro" id="IPR016197">
    <property type="entry name" value="Chromo-like_dom_sf"/>
</dbReference>
<dbReference type="InterPro" id="IPR027417">
    <property type="entry name" value="P-loop_NTPase"/>
</dbReference>
<dbReference type="GO" id="GO:0045893">
    <property type="term" value="P:positive regulation of DNA-templated transcription"/>
    <property type="evidence" value="ECO:0007669"/>
    <property type="project" value="UniProtKB-ARBA"/>
</dbReference>
<dbReference type="Gene3D" id="3.30.60.60">
    <property type="entry name" value="N-acetyl transferase-like"/>
    <property type="match status" value="1"/>
</dbReference>
<evidence type="ECO:0000256" key="22">
    <source>
        <dbReference type="ARBA" id="ARBA00023163"/>
    </source>
</evidence>
<keyword evidence="14" id="KW-0863">Zinc-finger</keyword>
<dbReference type="GO" id="GO:0031981">
    <property type="term" value="C:nuclear lumen"/>
    <property type="evidence" value="ECO:0007669"/>
    <property type="project" value="UniProtKB-ARBA"/>
</dbReference>
<dbReference type="PANTHER" id="PTHR10615:SF219">
    <property type="entry name" value="HISTONE ACETYLTRANSFERASE KAT5"/>
    <property type="match status" value="1"/>
</dbReference>
<dbReference type="Pfam" id="PF17772">
    <property type="entry name" value="zf-MYST"/>
    <property type="match status" value="1"/>
</dbReference>
<evidence type="ECO:0000256" key="20">
    <source>
        <dbReference type="ARBA" id="ARBA00023015"/>
    </source>
</evidence>
<dbReference type="PROSITE" id="PS00028">
    <property type="entry name" value="ZINC_FINGER_C2H2_1"/>
    <property type="match status" value="1"/>
</dbReference>
<keyword evidence="16" id="KW-0067">ATP-binding</keyword>
<feature type="transmembrane region" description="Helical" evidence="40">
    <location>
        <begin position="430"/>
        <end position="449"/>
    </location>
</feature>
<keyword evidence="9" id="KW-0808">Transferase</keyword>
<evidence type="ECO:0000256" key="3">
    <source>
        <dbReference type="ARBA" id="ARBA00004236"/>
    </source>
</evidence>
<evidence type="ECO:0000256" key="33">
    <source>
        <dbReference type="ARBA" id="ARBA00076578"/>
    </source>
</evidence>
<evidence type="ECO:0000259" key="41">
    <source>
        <dbReference type="PROSITE" id="PS50893"/>
    </source>
</evidence>
<comment type="subcellular location">
    <subcellularLocation>
        <location evidence="3">Cell membrane</location>
    </subcellularLocation>
    <subcellularLocation>
        <location evidence="2">Endomembrane system</location>
        <topology evidence="2">Multi-pass membrane protein</topology>
    </subcellularLocation>
    <subcellularLocation>
        <location evidence="1">Nucleus</location>
    </subcellularLocation>
</comment>
<name>A0AAN8HJQ1_CHAGU</name>
<comment type="similarity">
    <text evidence="4">Belongs to the ABC transporter superfamily. ABCG family. Eye pigment precursor importer (TC 3.A.1.204) subfamily.</text>
</comment>
<reference evidence="43 44" key="1">
    <citation type="journal article" date="2023" name="Mol. Biol. Evol.">
        <title>Genomics of Secondarily Temperate Adaptation in the Only Non-Antarctic Icefish.</title>
        <authorList>
            <person name="Rivera-Colon A.G."/>
            <person name="Rayamajhi N."/>
            <person name="Minhas B.F."/>
            <person name="Madrigal G."/>
            <person name="Bilyk K.T."/>
            <person name="Yoon V."/>
            <person name="Hune M."/>
            <person name="Gregory S."/>
            <person name="Cheng C.H.C."/>
            <person name="Catchen J.M."/>
        </authorList>
    </citation>
    <scope>NUCLEOTIDE SEQUENCE [LARGE SCALE GENOMIC DNA]</scope>
    <source>
        <tissue evidence="43">White muscle</tissue>
    </source>
</reference>
<dbReference type="SUPFAM" id="SSF52540">
    <property type="entry name" value="P-loop containing nucleoside triphosphate hydrolases"/>
    <property type="match status" value="1"/>
</dbReference>
<dbReference type="InterPro" id="IPR040706">
    <property type="entry name" value="Zf-MYST"/>
</dbReference>
<keyword evidence="15" id="KW-0862">Zinc</keyword>
<dbReference type="InterPro" id="IPR002717">
    <property type="entry name" value="HAT_MYST-type"/>
</dbReference>
<dbReference type="AlphaFoldDB" id="A0AAN8HJQ1"/>
<evidence type="ECO:0000256" key="7">
    <source>
        <dbReference type="ARBA" id="ARBA00022448"/>
    </source>
</evidence>
<evidence type="ECO:0000256" key="35">
    <source>
        <dbReference type="ARBA" id="ARBA00078544"/>
    </source>
</evidence>
<evidence type="ECO:0000256" key="28">
    <source>
        <dbReference type="ARBA" id="ARBA00047752"/>
    </source>
</evidence>
<dbReference type="InterPro" id="IPR003439">
    <property type="entry name" value="ABC_transporter-like_ATP-bd"/>
</dbReference>
<evidence type="ECO:0000256" key="39">
    <source>
        <dbReference type="SAM" id="MobiDB-lite"/>
    </source>
</evidence>
<evidence type="ECO:0000256" key="4">
    <source>
        <dbReference type="ARBA" id="ARBA00005814"/>
    </source>
</evidence>
<comment type="caution">
    <text evidence="43">The sequence shown here is derived from an EMBL/GenBank/DDBJ whole genome shotgun (WGS) entry which is preliminary data.</text>
</comment>
<comment type="catalytic activity">
    <reaction evidence="28">
        <text>(2E)-butenoyl-CoA + L-lysyl-[protein] = N(6)-(2E)-butenoyl-L-lysyl-[protein] + CoA + H(+)</text>
        <dbReference type="Rhea" id="RHEA:53908"/>
        <dbReference type="Rhea" id="RHEA-COMP:9752"/>
        <dbReference type="Rhea" id="RHEA-COMP:13707"/>
        <dbReference type="ChEBI" id="CHEBI:15378"/>
        <dbReference type="ChEBI" id="CHEBI:29969"/>
        <dbReference type="ChEBI" id="CHEBI:57287"/>
        <dbReference type="ChEBI" id="CHEBI:57332"/>
        <dbReference type="ChEBI" id="CHEBI:137954"/>
    </reaction>
    <physiologicalReaction direction="left-to-right" evidence="28">
        <dbReference type="Rhea" id="RHEA:53909"/>
    </physiologicalReaction>
</comment>
<dbReference type="FunFam" id="3.30.60.60:FF:000001">
    <property type="entry name" value="Histone acetyltransferase"/>
    <property type="match status" value="1"/>
</dbReference>